<feature type="signal peptide" evidence="1">
    <location>
        <begin position="1"/>
        <end position="18"/>
    </location>
</feature>
<evidence type="ECO:0000313" key="3">
    <source>
        <dbReference type="Proteomes" id="UP001566132"/>
    </source>
</evidence>
<keyword evidence="3" id="KW-1185">Reference proteome</keyword>
<keyword evidence="1" id="KW-0732">Signal</keyword>
<feature type="chain" id="PRO_5044830579" description="Secreted protein" evidence="1">
    <location>
        <begin position="19"/>
        <end position="95"/>
    </location>
</feature>
<reference evidence="2 3" key="1">
    <citation type="submission" date="2024-05" db="EMBL/GenBank/DDBJ databases">
        <title>Genetic variation in Jamaican populations of the coffee berry borer (Hypothenemus hampei).</title>
        <authorList>
            <person name="Errbii M."/>
            <person name="Myrie A."/>
        </authorList>
    </citation>
    <scope>NUCLEOTIDE SEQUENCE [LARGE SCALE GENOMIC DNA]</scope>
    <source>
        <strain evidence="2">JA-Hopewell-2020-01-JO</strain>
        <tissue evidence="2">Whole body</tissue>
    </source>
</reference>
<name>A0ABD1F000_HYPHA</name>
<evidence type="ECO:0000313" key="2">
    <source>
        <dbReference type="EMBL" id="KAL1506473.1"/>
    </source>
</evidence>
<dbReference type="AlphaFoldDB" id="A0ABD1F000"/>
<dbReference type="EMBL" id="JBDJPC010000004">
    <property type="protein sequence ID" value="KAL1506473.1"/>
    <property type="molecule type" value="Genomic_DNA"/>
</dbReference>
<proteinExistence type="predicted"/>
<evidence type="ECO:0000256" key="1">
    <source>
        <dbReference type="SAM" id="SignalP"/>
    </source>
</evidence>
<dbReference type="Proteomes" id="UP001566132">
    <property type="component" value="Unassembled WGS sequence"/>
</dbReference>
<accession>A0ABD1F000</accession>
<comment type="caution">
    <text evidence="2">The sequence shown here is derived from an EMBL/GenBank/DDBJ whole genome shotgun (WGS) entry which is preliminary data.</text>
</comment>
<protein>
    <recommendedName>
        <fullName evidence="4">Secreted protein</fullName>
    </recommendedName>
</protein>
<gene>
    <name evidence="2" type="ORF">ABEB36_005834</name>
</gene>
<organism evidence="2 3">
    <name type="scientific">Hypothenemus hampei</name>
    <name type="common">Coffee berry borer</name>
    <dbReference type="NCBI Taxonomy" id="57062"/>
    <lineage>
        <taxon>Eukaryota</taxon>
        <taxon>Metazoa</taxon>
        <taxon>Ecdysozoa</taxon>
        <taxon>Arthropoda</taxon>
        <taxon>Hexapoda</taxon>
        <taxon>Insecta</taxon>
        <taxon>Pterygota</taxon>
        <taxon>Neoptera</taxon>
        <taxon>Endopterygota</taxon>
        <taxon>Coleoptera</taxon>
        <taxon>Polyphaga</taxon>
        <taxon>Cucujiformia</taxon>
        <taxon>Curculionidae</taxon>
        <taxon>Scolytinae</taxon>
        <taxon>Hypothenemus</taxon>
    </lineage>
</organism>
<evidence type="ECO:0008006" key="4">
    <source>
        <dbReference type="Google" id="ProtNLM"/>
    </source>
</evidence>
<sequence>MMRFFVTFISVCITYCLAAVTRAQFGGFGFDLTSYGGLYGGLDSTLRQVRDPRENTGPVVFPPAPPDNGETSGVVVGASGYGFVPPHSPSSRNLF</sequence>